<dbReference type="InterPro" id="IPR036961">
    <property type="entry name" value="Kinesin_motor_dom_sf"/>
</dbReference>
<sequence>MDSWCPHLCIYIVAEYQGESERVRVAVRLRPKNAEDLADADYAECVELQPELKRLKLRKNNWSSESYRFDEVFTESASQKRVYEAVAKPVVESVLDGYNGTVMAYGQTGTGKTYTLGRLGKEDASERGIMVRAFEDILAGISASDSVEVSYLQLYMESIQDLLAPEKINIPIVEDAKTGEVSVPGVERVKIRNLDHFLQLVQLGEVNRHAANTKMNTESSRSHAILMVYIRRSPHEKEETDIGQQEEIPTGQRPNSSNLGKHKSLAENSPHIPTRDSKLTRLLRDSFGGSARTSLIITIGPSSRHHAETASTVMFGQRAMKVVNMVKLKEEFDYESLCRKLETQIDHLSAEVDRQQKLRDNDKNEMKKLLENFENSSVEAEKRFVVRSELLQKENAQLTSDMKKLLQELDSQKEQNKLLLDEIERLVTSAENSKFLEEENTRLELELNDVKKDMKRLKDQNNFMHDELARLEMNLKHNKEENSRYHEALADTTNMYEERIEALNQQLKVEIAHINTDKEIDELQTRLEEMHQLQETTANELQILSIDYKNLESEKETLKNELYAVRQTLQVEERRRKEAETELKNIMKAVPESEDGFEEKTSYMHENTTNVSLALRDPQASHKYSRSRETILSQRNTITKICEEGKILAFLASFGLGHSSYLFVMYMILSIPYSLSLLFYHTVGLQKILSLLESGDIDVQIHAVKVVANLAAEDTNQERIVQEGGLDALLMLVESSENTTILRVASGAIANLAMNEINQCLITDKGGAKLLANVSSKTDDPQTLRMVAGAIANLCGNEKLHVFLKEDGAIKALLGMTRSGNTDVIAQVARGLANFAKCESRRIVQEDNARDFITSGGLKELIGISDESARDDIRNLAKKTIRLSPLFRGELHAER</sequence>
<evidence type="ECO:0000256" key="4">
    <source>
        <dbReference type="ARBA" id="ARBA00022737"/>
    </source>
</evidence>
<evidence type="ECO:0000256" key="10">
    <source>
        <dbReference type="SAM" id="MobiDB-lite"/>
    </source>
</evidence>
<feature type="repeat" description="ARM" evidence="7">
    <location>
        <begin position="724"/>
        <end position="767"/>
    </location>
</feature>
<dbReference type="Gene3D" id="3.40.850.10">
    <property type="entry name" value="Kinesin motor domain"/>
    <property type="match status" value="2"/>
</dbReference>
<evidence type="ECO:0000256" key="1">
    <source>
        <dbReference type="ARBA" id="ARBA00004245"/>
    </source>
</evidence>
<keyword evidence="5 8" id="KW-0505">Motor protein</keyword>
<evidence type="ECO:0000256" key="3">
    <source>
        <dbReference type="ARBA" id="ARBA00022490"/>
    </source>
</evidence>
<keyword evidence="6" id="KW-0206">Cytoskeleton</keyword>
<dbReference type="Proteomes" id="UP001318860">
    <property type="component" value="Unassembled WGS sequence"/>
</dbReference>
<accession>A0ABR0XB40</accession>
<dbReference type="InterPro" id="IPR047149">
    <property type="entry name" value="KIF11-like"/>
</dbReference>
<evidence type="ECO:0000256" key="7">
    <source>
        <dbReference type="PROSITE-ProRule" id="PRU00259"/>
    </source>
</evidence>
<dbReference type="EMBL" id="JABTTQ020000005">
    <property type="protein sequence ID" value="KAK6156341.1"/>
    <property type="molecule type" value="Genomic_DNA"/>
</dbReference>
<dbReference type="InterPro" id="IPR011989">
    <property type="entry name" value="ARM-like"/>
</dbReference>
<evidence type="ECO:0000256" key="8">
    <source>
        <dbReference type="PROSITE-ProRule" id="PRU00283"/>
    </source>
</evidence>
<dbReference type="InterPro" id="IPR000225">
    <property type="entry name" value="Armadillo"/>
</dbReference>
<evidence type="ECO:0000313" key="13">
    <source>
        <dbReference type="Proteomes" id="UP001318860"/>
    </source>
</evidence>
<feature type="binding site" evidence="8">
    <location>
        <begin position="106"/>
        <end position="113"/>
    </location>
    <ligand>
        <name>ATP</name>
        <dbReference type="ChEBI" id="CHEBI:30616"/>
    </ligand>
</feature>
<feature type="domain" description="Kinesin motor" evidence="11">
    <location>
        <begin position="22"/>
        <end position="322"/>
    </location>
</feature>
<keyword evidence="9" id="KW-0175">Coiled coil</keyword>
<protein>
    <recommendedName>
        <fullName evidence="11">Kinesin motor domain-containing protein</fullName>
    </recommendedName>
</protein>
<proteinExistence type="inferred from homology"/>
<comment type="subcellular location">
    <subcellularLocation>
        <location evidence="1">Cytoplasm</location>
        <location evidence="1">Cytoskeleton</location>
    </subcellularLocation>
</comment>
<comment type="caution">
    <text evidence="12">The sequence shown here is derived from an EMBL/GenBank/DDBJ whole genome shotgun (WGS) entry which is preliminary data.</text>
</comment>
<dbReference type="Pfam" id="PF00514">
    <property type="entry name" value="Arm"/>
    <property type="match status" value="1"/>
</dbReference>
<organism evidence="12 13">
    <name type="scientific">Rehmannia glutinosa</name>
    <name type="common">Chinese foxglove</name>
    <dbReference type="NCBI Taxonomy" id="99300"/>
    <lineage>
        <taxon>Eukaryota</taxon>
        <taxon>Viridiplantae</taxon>
        <taxon>Streptophyta</taxon>
        <taxon>Embryophyta</taxon>
        <taxon>Tracheophyta</taxon>
        <taxon>Spermatophyta</taxon>
        <taxon>Magnoliopsida</taxon>
        <taxon>eudicotyledons</taxon>
        <taxon>Gunneridae</taxon>
        <taxon>Pentapetalae</taxon>
        <taxon>asterids</taxon>
        <taxon>lamiids</taxon>
        <taxon>Lamiales</taxon>
        <taxon>Orobanchaceae</taxon>
        <taxon>Rehmannieae</taxon>
        <taxon>Rehmannia</taxon>
    </lineage>
</organism>
<keyword evidence="4" id="KW-0677">Repeat</keyword>
<dbReference type="InterPro" id="IPR027417">
    <property type="entry name" value="P-loop_NTPase"/>
</dbReference>
<evidence type="ECO:0000256" key="6">
    <source>
        <dbReference type="ARBA" id="ARBA00023212"/>
    </source>
</evidence>
<dbReference type="CDD" id="cd00106">
    <property type="entry name" value="KISc"/>
    <property type="match status" value="1"/>
</dbReference>
<dbReference type="SMART" id="SM00129">
    <property type="entry name" value="KISc"/>
    <property type="match status" value="1"/>
</dbReference>
<evidence type="ECO:0000256" key="9">
    <source>
        <dbReference type="SAM" id="Coils"/>
    </source>
</evidence>
<reference evidence="12 13" key="1">
    <citation type="journal article" date="2021" name="Comput. Struct. Biotechnol. J.">
        <title>De novo genome assembly of the potent medicinal plant Rehmannia glutinosa using nanopore technology.</title>
        <authorList>
            <person name="Ma L."/>
            <person name="Dong C."/>
            <person name="Song C."/>
            <person name="Wang X."/>
            <person name="Zheng X."/>
            <person name="Niu Y."/>
            <person name="Chen S."/>
            <person name="Feng W."/>
        </authorList>
    </citation>
    <scope>NUCLEOTIDE SEQUENCE [LARGE SCALE GENOMIC DNA]</scope>
    <source>
        <strain evidence="12">DH-2019</strain>
    </source>
</reference>
<evidence type="ECO:0000256" key="5">
    <source>
        <dbReference type="ARBA" id="ARBA00023175"/>
    </source>
</evidence>
<feature type="region of interest" description="Disordered" evidence="10">
    <location>
        <begin position="236"/>
        <end position="277"/>
    </location>
</feature>
<feature type="coiled-coil region" evidence="9">
    <location>
        <begin position="338"/>
        <end position="589"/>
    </location>
</feature>
<dbReference type="SUPFAM" id="SSF52540">
    <property type="entry name" value="P-loop containing nucleoside triphosphate hydrolases"/>
    <property type="match status" value="1"/>
</dbReference>
<dbReference type="Pfam" id="PF00225">
    <property type="entry name" value="Kinesin"/>
    <property type="match status" value="2"/>
</dbReference>
<keyword evidence="3" id="KW-0963">Cytoplasm</keyword>
<comment type="similarity">
    <text evidence="2">Belongs to the TRAFAC class myosin-kinesin ATPase superfamily. Kinesin family. Ungrouped subfamily.</text>
</comment>
<dbReference type="PANTHER" id="PTHR47970">
    <property type="entry name" value="KINESIN-LIKE PROTEIN KIF11"/>
    <property type="match status" value="1"/>
</dbReference>
<keyword evidence="8" id="KW-0547">Nucleotide-binding</keyword>
<dbReference type="PROSITE" id="PS50067">
    <property type="entry name" value="KINESIN_MOTOR_2"/>
    <property type="match status" value="1"/>
</dbReference>
<name>A0ABR0XB40_REHGL</name>
<keyword evidence="8" id="KW-0067">ATP-binding</keyword>
<dbReference type="PANTHER" id="PTHR47970:SF6">
    <property type="entry name" value="KINESIN-LIKE PROTEIN KIN-UC ISOFORM X1"/>
    <property type="match status" value="1"/>
</dbReference>
<dbReference type="Gene3D" id="1.25.10.10">
    <property type="entry name" value="Leucine-rich Repeat Variant"/>
    <property type="match status" value="1"/>
</dbReference>
<gene>
    <name evidence="12" type="ORF">DH2020_010589</name>
</gene>
<dbReference type="PRINTS" id="PR00380">
    <property type="entry name" value="KINESINHEAVY"/>
</dbReference>
<dbReference type="PROSITE" id="PS50176">
    <property type="entry name" value="ARM_REPEAT"/>
    <property type="match status" value="2"/>
</dbReference>
<dbReference type="SMART" id="SM00185">
    <property type="entry name" value="ARM"/>
    <property type="match status" value="4"/>
</dbReference>
<dbReference type="SUPFAM" id="SSF48371">
    <property type="entry name" value="ARM repeat"/>
    <property type="match status" value="1"/>
</dbReference>
<dbReference type="InterPro" id="IPR016024">
    <property type="entry name" value="ARM-type_fold"/>
</dbReference>
<evidence type="ECO:0000259" key="11">
    <source>
        <dbReference type="PROSITE" id="PS50067"/>
    </source>
</evidence>
<evidence type="ECO:0000256" key="2">
    <source>
        <dbReference type="ARBA" id="ARBA00010103"/>
    </source>
</evidence>
<evidence type="ECO:0000313" key="12">
    <source>
        <dbReference type="EMBL" id="KAK6156341.1"/>
    </source>
</evidence>
<dbReference type="InterPro" id="IPR001752">
    <property type="entry name" value="Kinesin_motor_dom"/>
</dbReference>
<feature type="repeat" description="ARM" evidence="7">
    <location>
        <begin position="683"/>
        <end position="725"/>
    </location>
</feature>
<keyword evidence="13" id="KW-1185">Reference proteome</keyword>